<dbReference type="GO" id="GO:0005509">
    <property type="term" value="F:calcium ion binding"/>
    <property type="evidence" value="ECO:0007669"/>
    <property type="project" value="InterPro"/>
</dbReference>
<keyword evidence="3" id="KW-1185">Reference proteome</keyword>
<dbReference type="PROSITE" id="PS50222">
    <property type="entry name" value="EF_HAND_2"/>
    <property type="match status" value="1"/>
</dbReference>
<gene>
    <name evidence="2" type="ORF">LuPra_03607</name>
</gene>
<dbReference type="PROSITE" id="PS00018">
    <property type="entry name" value="EF_HAND_1"/>
    <property type="match status" value="1"/>
</dbReference>
<evidence type="ECO:0000259" key="1">
    <source>
        <dbReference type="PROSITE" id="PS50222"/>
    </source>
</evidence>
<protein>
    <recommendedName>
        <fullName evidence="1">EF-hand domain-containing protein</fullName>
    </recommendedName>
</protein>
<proteinExistence type="predicted"/>
<evidence type="ECO:0000313" key="3">
    <source>
        <dbReference type="Proteomes" id="UP000076079"/>
    </source>
</evidence>
<dbReference type="KEGG" id="abac:LuPra_03607"/>
<dbReference type="Proteomes" id="UP000076079">
    <property type="component" value="Chromosome"/>
</dbReference>
<dbReference type="RefSeq" id="WP_110172020.1">
    <property type="nucleotide sequence ID" value="NZ_CP015136.1"/>
</dbReference>
<dbReference type="EMBL" id="CP015136">
    <property type="protein sequence ID" value="AMY10377.1"/>
    <property type="molecule type" value="Genomic_DNA"/>
</dbReference>
<sequence length="177" mass="18886">MSTVQATSATAVQDLAKNLIKSFDANSDGQLGQDEFGSFLSQLMNGIQTASGTMTASTQTAATGLQTLSRGALRRDLFEGFNFDREQNVEKSAKDAFASLASAAGAVPATKAEAENWFNQNVKQGMESLGHKVDWVKGDKFQFSNWQGSFVVDFVRGADGPNPSFTWLADQAGASLT</sequence>
<dbReference type="AlphaFoldDB" id="A0A143PNY5"/>
<feature type="domain" description="EF-hand" evidence="1">
    <location>
        <begin position="11"/>
        <end position="46"/>
    </location>
</feature>
<organism evidence="2 3">
    <name type="scientific">Luteitalea pratensis</name>
    <dbReference type="NCBI Taxonomy" id="1855912"/>
    <lineage>
        <taxon>Bacteria</taxon>
        <taxon>Pseudomonadati</taxon>
        <taxon>Acidobacteriota</taxon>
        <taxon>Vicinamibacteria</taxon>
        <taxon>Vicinamibacterales</taxon>
        <taxon>Vicinamibacteraceae</taxon>
        <taxon>Luteitalea</taxon>
    </lineage>
</organism>
<dbReference type="InterPro" id="IPR018247">
    <property type="entry name" value="EF_Hand_1_Ca_BS"/>
</dbReference>
<dbReference type="SUPFAM" id="SSF47473">
    <property type="entry name" value="EF-hand"/>
    <property type="match status" value="1"/>
</dbReference>
<evidence type="ECO:0000313" key="2">
    <source>
        <dbReference type="EMBL" id="AMY10377.1"/>
    </source>
</evidence>
<name>A0A143PNY5_LUTPR</name>
<accession>A0A143PNY5</accession>
<dbReference type="InterPro" id="IPR002048">
    <property type="entry name" value="EF_hand_dom"/>
</dbReference>
<dbReference type="InterPro" id="IPR011992">
    <property type="entry name" value="EF-hand-dom_pair"/>
</dbReference>
<reference evidence="3" key="2">
    <citation type="submission" date="2016-04" db="EMBL/GenBank/DDBJ databases">
        <title>First Complete Genome Sequence of a Subdivision 6 Acidobacterium.</title>
        <authorList>
            <person name="Huang S."/>
            <person name="Vieira S."/>
            <person name="Bunk B."/>
            <person name="Riedel T."/>
            <person name="Sproeer C."/>
            <person name="Overmann J."/>
        </authorList>
    </citation>
    <scope>NUCLEOTIDE SEQUENCE [LARGE SCALE GENOMIC DNA]</scope>
    <source>
        <strain evidence="3">DSM 100886 HEG_-6_39</strain>
    </source>
</reference>
<reference evidence="2 3" key="1">
    <citation type="journal article" date="2016" name="Genome Announc.">
        <title>First Complete Genome Sequence of a Subdivision 6 Acidobacterium Strain.</title>
        <authorList>
            <person name="Huang S."/>
            <person name="Vieira S."/>
            <person name="Bunk B."/>
            <person name="Riedel T."/>
            <person name="Sproer C."/>
            <person name="Overmann J."/>
        </authorList>
    </citation>
    <scope>NUCLEOTIDE SEQUENCE [LARGE SCALE GENOMIC DNA]</scope>
    <source>
        <strain evidence="3">DSM 100886 HEG_-6_39</strain>
    </source>
</reference>